<evidence type="ECO:0000313" key="2">
    <source>
        <dbReference type="EMBL" id="PIZ18326.1"/>
    </source>
</evidence>
<proteinExistence type="predicted"/>
<organism evidence="2 3">
    <name type="scientific">Candidatus Desantisbacteria bacterium CG_4_10_14_0_8_um_filter_48_22</name>
    <dbReference type="NCBI Taxonomy" id="1974543"/>
    <lineage>
        <taxon>Bacteria</taxon>
        <taxon>Candidatus Desantisiibacteriota</taxon>
    </lineage>
</organism>
<evidence type="ECO:0000313" key="3">
    <source>
        <dbReference type="Proteomes" id="UP000229307"/>
    </source>
</evidence>
<reference evidence="3" key="1">
    <citation type="submission" date="2017-09" db="EMBL/GenBank/DDBJ databases">
        <title>Depth-based differentiation of microbial function through sediment-hosted aquifers and enrichment of novel symbionts in the deep terrestrial subsurface.</title>
        <authorList>
            <person name="Probst A.J."/>
            <person name="Ladd B."/>
            <person name="Jarett J.K."/>
            <person name="Geller-Mcgrath D.E."/>
            <person name="Sieber C.M.K."/>
            <person name="Emerson J.B."/>
            <person name="Anantharaman K."/>
            <person name="Thomas B.C."/>
            <person name="Malmstrom R."/>
            <person name="Stieglmeier M."/>
            <person name="Klingl A."/>
            <person name="Woyke T."/>
            <person name="Ryan C.M."/>
            <person name="Banfield J.F."/>
        </authorList>
    </citation>
    <scope>NUCLEOTIDE SEQUENCE [LARGE SCALE GENOMIC DNA]</scope>
</reference>
<keyword evidence="1" id="KW-0732">Signal</keyword>
<comment type="caution">
    <text evidence="2">The sequence shown here is derived from an EMBL/GenBank/DDBJ whole genome shotgun (WGS) entry which is preliminary data.</text>
</comment>
<feature type="chain" id="PRO_5015006016" evidence="1">
    <location>
        <begin position="18"/>
        <end position="174"/>
    </location>
</feature>
<dbReference type="EMBL" id="PFMR01000002">
    <property type="protein sequence ID" value="PIZ18326.1"/>
    <property type="molecule type" value="Genomic_DNA"/>
</dbReference>
<name>A0A2M7SFN4_9BACT</name>
<gene>
    <name evidence="2" type="ORF">COY52_00040</name>
</gene>
<dbReference type="AlphaFoldDB" id="A0A2M7SFN4"/>
<feature type="signal peptide" evidence="1">
    <location>
        <begin position="1"/>
        <end position="17"/>
    </location>
</feature>
<accession>A0A2M7SFN4</accession>
<protein>
    <submittedName>
        <fullName evidence="2">Uncharacterized protein</fullName>
    </submittedName>
</protein>
<evidence type="ECO:0000256" key="1">
    <source>
        <dbReference type="SAM" id="SignalP"/>
    </source>
</evidence>
<dbReference type="Proteomes" id="UP000229307">
    <property type="component" value="Unassembled WGS sequence"/>
</dbReference>
<sequence length="174" mass="19108">MLIVGGLVAGLVSAGFAAEAAKPKVKIYKEWDFTKSGVVDEWAEVMKNNLEAQDSAKSLKLETTGPDPYIFFPEAGFAAEEFPFIVIKMKGSKASAEMTHQIYFATEDMPDLGEDKVVIVKIKKDQALFNIDMKKCKNWTGNLTVLRLDPFSGVEEVGNITEIESIKIASGPIE</sequence>